<accession>U3BCE5</accession>
<evidence type="ECO:0000313" key="1">
    <source>
        <dbReference type="EMBL" id="GAD67444.1"/>
    </source>
</evidence>
<name>U3BCE5_VIBPR</name>
<dbReference type="Proteomes" id="UP000016570">
    <property type="component" value="Unassembled WGS sequence"/>
</dbReference>
<sequence>MEFTITRITTHIGIFKLAGVLSGHNDEVTIHYSSVEFMGTDGWVAINSESTAGLSILKAIEGDVIRHLTH</sequence>
<protein>
    <submittedName>
        <fullName evidence="1">Uncharacterized protein</fullName>
    </submittedName>
</protein>
<dbReference type="RefSeq" id="WP_021705415.1">
    <property type="nucleotide sequence ID" value="NZ_BATJ01000008.1"/>
</dbReference>
<reference evidence="1 2" key="1">
    <citation type="submission" date="2013-09" db="EMBL/GenBank/DDBJ databases">
        <title>Whole genome shotgun sequence of Vibrio proteolyticus NBRC 13287.</title>
        <authorList>
            <person name="Isaki S."/>
            <person name="Hosoyama A."/>
            <person name="Numata M."/>
            <person name="Hashimoto M."/>
            <person name="Hosoyama Y."/>
            <person name="Tsuchikane K."/>
            <person name="Noguchi M."/>
            <person name="Hirakata S."/>
            <person name="Ichikawa N."/>
            <person name="Ohji S."/>
            <person name="Yamazoe A."/>
            <person name="Fujita N."/>
        </authorList>
    </citation>
    <scope>NUCLEOTIDE SEQUENCE [LARGE SCALE GENOMIC DNA]</scope>
    <source>
        <strain evidence="1 2">NBRC 13287</strain>
    </source>
</reference>
<evidence type="ECO:0000313" key="2">
    <source>
        <dbReference type="Proteomes" id="UP000016570"/>
    </source>
</evidence>
<proteinExistence type="predicted"/>
<dbReference type="eggNOG" id="ENOG5033BEM">
    <property type="taxonomic scope" value="Bacteria"/>
</dbReference>
<comment type="caution">
    <text evidence="1">The sequence shown here is derived from an EMBL/GenBank/DDBJ whole genome shotgun (WGS) entry which is preliminary data.</text>
</comment>
<keyword evidence="2" id="KW-1185">Reference proteome</keyword>
<gene>
    <name evidence="1" type="ORF">VPR01S_08_00270</name>
</gene>
<organism evidence="1 2">
    <name type="scientific">Vibrio proteolyticus NBRC 13287</name>
    <dbReference type="NCBI Taxonomy" id="1219065"/>
    <lineage>
        <taxon>Bacteria</taxon>
        <taxon>Pseudomonadati</taxon>
        <taxon>Pseudomonadota</taxon>
        <taxon>Gammaproteobacteria</taxon>
        <taxon>Vibrionales</taxon>
        <taxon>Vibrionaceae</taxon>
        <taxon>Vibrio</taxon>
    </lineage>
</organism>
<dbReference type="AlphaFoldDB" id="U3BCE5"/>
<dbReference type="EMBL" id="BATJ01000008">
    <property type="protein sequence ID" value="GAD67444.1"/>
    <property type="molecule type" value="Genomic_DNA"/>
</dbReference>